<proteinExistence type="predicted"/>
<protein>
    <submittedName>
        <fullName evidence="2">Uncharacterized protein</fullName>
    </submittedName>
</protein>
<organism evidence="2">
    <name type="scientific">mine drainage metagenome</name>
    <dbReference type="NCBI Taxonomy" id="410659"/>
    <lineage>
        <taxon>unclassified sequences</taxon>
        <taxon>metagenomes</taxon>
        <taxon>ecological metagenomes</taxon>
    </lineage>
</organism>
<sequence>MSSDDMSMNRLTRPSIQTVRGRRPDAAGGMGDVESAEDMEDVRRRSVTAEPLSAPRRRSVKRSLSAPR</sequence>
<name>A0A1J5PWU0_9ZZZZ</name>
<feature type="compositionally biased region" description="Polar residues" evidence="1">
    <location>
        <begin position="1"/>
        <end position="18"/>
    </location>
</feature>
<dbReference type="AlphaFoldDB" id="A0A1J5PWU0"/>
<accession>A0A1J5PWU0</accession>
<evidence type="ECO:0000313" key="2">
    <source>
        <dbReference type="EMBL" id="OIQ69779.1"/>
    </source>
</evidence>
<dbReference type="EMBL" id="MLJW01004539">
    <property type="protein sequence ID" value="OIQ69779.1"/>
    <property type="molecule type" value="Genomic_DNA"/>
</dbReference>
<feature type="region of interest" description="Disordered" evidence="1">
    <location>
        <begin position="1"/>
        <end position="68"/>
    </location>
</feature>
<comment type="caution">
    <text evidence="2">The sequence shown here is derived from an EMBL/GenBank/DDBJ whole genome shotgun (WGS) entry which is preliminary data.</text>
</comment>
<evidence type="ECO:0000256" key="1">
    <source>
        <dbReference type="SAM" id="MobiDB-lite"/>
    </source>
</evidence>
<gene>
    <name evidence="2" type="ORF">GALL_486160</name>
</gene>
<reference evidence="2" key="1">
    <citation type="submission" date="2016-10" db="EMBL/GenBank/DDBJ databases">
        <title>Sequence of Gallionella enrichment culture.</title>
        <authorList>
            <person name="Poehlein A."/>
            <person name="Muehling M."/>
            <person name="Daniel R."/>
        </authorList>
    </citation>
    <scope>NUCLEOTIDE SEQUENCE</scope>
</reference>